<dbReference type="InterPro" id="IPR045340">
    <property type="entry name" value="DUF6533"/>
</dbReference>
<feature type="domain" description="DUF6533" evidence="2">
    <location>
        <begin position="19"/>
        <end position="63"/>
    </location>
</feature>
<dbReference type="Proteomes" id="UP000053593">
    <property type="component" value="Unassembled WGS sequence"/>
</dbReference>
<dbReference type="AlphaFoldDB" id="A0A0D0CEA7"/>
<sequence>MDSEALLIQTLEVSVTTNYAFVASATLWIADYIATLHTELRMIWFKKQSGTSILFIFNRICFLGYLLTYSVFTLPGNGSDKGCDIIRWFQEVFQSTATVTTTTLFALRIYAIYGKSRMILMVTTLFILSRFLLDMLSTVFQQNISAIGSPVQGFTRCAVVFQNENNFYHYQRLQIGLTFLALAFDAFIFGATLRKTFHYAIASKRLGGFSIIQRILYDGLIYFLIMLIVGIISTIDELLIFFDEPSDKSTFLDLIIPFFNVLPNILISRLMLSLRTFTSPEEMFKAPKTAPGQHFSGIHFATNTFLGNIGAPLDGEIWEEKNNTEE</sequence>
<evidence type="ECO:0000313" key="4">
    <source>
        <dbReference type="Proteomes" id="UP000053593"/>
    </source>
</evidence>
<protein>
    <recommendedName>
        <fullName evidence="2">DUF6533 domain-containing protein</fullName>
    </recommendedName>
</protein>
<evidence type="ECO:0000313" key="3">
    <source>
        <dbReference type="EMBL" id="KIK53313.1"/>
    </source>
</evidence>
<accession>A0A0D0CEA7</accession>
<keyword evidence="1" id="KW-0472">Membrane</keyword>
<name>A0A0D0CEA7_9AGAR</name>
<feature type="transmembrane region" description="Helical" evidence="1">
    <location>
        <begin position="92"/>
        <end position="111"/>
    </location>
</feature>
<reference evidence="3 4" key="1">
    <citation type="submission" date="2014-04" db="EMBL/GenBank/DDBJ databases">
        <title>Evolutionary Origins and Diversification of the Mycorrhizal Mutualists.</title>
        <authorList>
            <consortium name="DOE Joint Genome Institute"/>
            <consortium name="Mycorrhizal Genomics Consortium"/>
            <person name="Kohler A."/>
            <person name="Kuo A."/>
            <person name="Nagy L.G."/>
            <person name="Floudas D."/>
            <person name="Copeland A."/>
            <person name="Barry K.W."/>
            <person name="Cichocki N."/>
            <person name="Veneault-Fourrey C."/>
            <person name="LaButti K."/>
            <person name="Lindquist E.A."/>
            <person name="Lipzen A."/>
            <person name="Lundell T."/>
            <person name="Morin E."/>
            <person name="Murat C."/>
            <person name="Riley R."/>
            <person name="Ohm R."/>
            <person name="Sun H."/>
            <person name="Tunlid A."/>
            <person name="Henrissat B."/>
            <person name="Grigoriev I.V."/>
            <person name="Hibbett D.S."/>
            <person name="Martin F."/>
        </authorList>
    </citation>
    <scope>NUCLEOTIDE SEQUENCE [LARGE SCALE GENOMIC DNA]</scope>
    <source>
        <strain evidence="3 4">FD-317 M1</strain>
    </source>
</reference>
<evidence type="ECO:0000256" key="1">
    <source>
        <dbReference type="SAM" id="Phobius"/>
    </source>
</evidence>
<dbReference type="EMBL" id="KN834830">
    <property type="protein sequence ID" value="KIK53313.1"/>
    <property type="molecule type" value="Genomic_DNA"/>
</dbReference>
<feature type="transmembrane region" description="Helical" evidence="1">
    <location>
        <begin position="118"/>
        <end position="140"/>
    </location>
</feature>
<proteinExistence type="predicted"/>
<dbReference type="Pfam" id="PF20151">
    <property type="entry name" value="DUF6533"/>
    <property type="match status" value="1"/>
</dbReference>
<evidence type="ECO:0000259" key="2">
    <source>
        <dbReference type="Pfam" id="PF20151"/>
    </source>
</evidence>
<feature type="transmembrane region" description="Helical" evidence="1">
    <location>
        <begin position="173"/>
        <end position="194"/>
    </location>
</feature>
<feature type="transmembrane region" description="Helical" evidence="1">
    <location>
        <begin position="52"/>
        <end position="72"/>
    </location>
</feature>
<feature type="transmembrane region" description="Helical" evidence="1">
    <location>
        <begin position="20"/>
        <end position="40"/>
    </location>
</feature>
<keyword evidence="4" id="KW-1185">Reference proteome</keyword>
<dbReference type="HOGENOM" id="CLU_826548_0_0_1"/>
<organism evidence="3 4">
    <name type="scientific">Collybiopsis luxurians FD-317 M1</name>
    <dbReference type="NCBI Taxonomy" id="944289"/>
    <lineage>
        <taxon>Eukaryota</taxon>
        <taxon>Fungi</taxon>
        <taxon>Dikarya</taxon>
        <taxon>Basidiomycota</taxon>
        <taxon>Agaricomycotina</taxon>
        <taxon>Agaricomycetes</taxon>
        <taxon>Agaricomycetidae</taxon>
        <taxon>Agaricales</taxon>
        <taxon>Marasmiineae</taxon>
        <taxon>Omphalotaceae</taxon>
        <taxon>Collybiopsis</taxon>
        <taxon>Collybiopsis luxurians</taxon>
    </lineage>
</organism>
<gene>
    <name evidence="3" type="ORF">GYMLUDRAFT_49336</name>
</gene>
<keyword evidence="1" id="KW-1133">Transmembrane helix</keyword>
<dbReference type="OrthoDB" id="2933315at2759"/>
<feature type="transmembrane region" description="Helical" evidence="1">
    <location>
        <begin position="215"/>
        <end position="235"/>
    </location>
</feature>
<keyword evidence="1" id="KW-0812">Transmembrane</keyword>
<feature type="transmembrane region" description="Helical" evidence="1">
    <location>
        <begin position="255"/>
        <end position="274"/>
    </location>
</feature>